<evidence type="ECO:0000313" key="2">
    <source>
        <dbReference type="EMBL" id="HAG5258517.1"/>
    </source>
</evidence>
<name>A0A764Z2B6_SALER</name>
<reference evidence="2" key="1">
    <citation type="journal article" date="2018" name="Genome Biol.">
        <title>SKESA: strategic k-mer extension for scrupulous assemblies.</title>
        <authorList>
            <person name="Souvorov A."/>
            <person name="Agarwala R."/>
            <person name="Lipman D.J."/>
        </authorList>
    </citation>
    <scope>NUCLEOTIDE SEQUENCE</scope>
    <source>
        <strain evidence="2">MA.CK_98/00001034</strain>
    </source>
</reference>
<sequence>MKKMVNLFYAARGLWRMAANFIREAVRSSLLAVMHMVCVHIPVLIFLAVFVLAVSGFGLLVIKVLAIMMHSGAQGPIAGSIANVLDALNQAFSPMVYFKIAVPVFCVVVVASVLGAVRFNRKEIAIKWRRLVEVGKYKR</sequence>
<proteinExistence type="predicted"/>
<comment type="caution">
    <text evidence="2">The sequence shown here is derived from an EMBL/GenBank/DDBJ whole genome shotgun (WGS) entry which is preliminary data.</text>
</comment>
<keyword evidence="1" id="KW-1133">Transmembrane helix</keyword>
<dbReference type="EMBL" id="DAAYPZ010000022">
    <property type="protein sequence ID" value="HAG5258517.1"/>
    <property type="molecule type" value="Genomic_DNA"/>
</dbReference>
<protein>
    <submittedName>
        <fullName evidence="2">Uncharacterized protein</fullName>
    </submittedName>
</protein>
<keyword evidence="1" id="KW-0472">Membrane</keyword>
<dbReference type="AlphaFoldDB" id="A0A764Z2B6"/>
<gene>
    <name evidence="2" type="ORF">G8577_004793</name>
</gene>
<accession>A0A764Z2B6</accession>
<reference evidence="2" key="2">
    <citation type="submission" date="2020-02" db="EMBL/GenBank/DDBJ databases">
        <authorList>
            <consortium name="NCBI Pathogen Detection Project"/>
        </authorList>
    </citation>
    <scope>NUCLEOTIDE SEQUENCE</scope>
    <source>
        <strain evidence="2">MA.CK_98/00001034</strain>
    </source>
</reference>
<organism evidence="2">
    <name type="scientific">Salmonella enterica</name>
    <name type="common">Salmonella choleraesuis</name>
    <dbReference type="NCBI Taxonomy" id="28901"/>
    <lineage>
        <taxon>Bacteria</taxon>
        <taxon>Pseudomonadati</taxon>
        <taxon>Pseudomonadota</taxon>
        <taxon>Gammaproteobacteria</taxon>
        <taxon>Enterobacterales</taxon>
        <taxon>Enterobacteriaceae</taxon>
        <taxon>Salmonella</taxon>
    </lineage>
</organism>
<keyword evidence="1" id="KW-0812">Transmembrane</keyword>
<feature type="transmembrane region" description="Helical" evidence="1">
    <location>
        <begin position="37"/>
        <end position="62"/>
    </location>
</feature>
<evidence type="ECO:0000256" key="1">
    <source>
        <dbReference type="SAM" id="Phobius"/>
    </source>
</evidence>
<feature type="transmembrane region" description="Helical" evidence="1">
    <location>
        <begin position="96"/>
        <end position="119"/>
    </location>
</feature>